<comment type="caution">
    <text evidence="2">The sequence shown here is derived from an EMBL/GenBank/DDBJ whole genome shotgun (WGS) entry which is preliminary data.</text>
</comment>
<gene>
    <name evidence="2" type="primary">dinD</name>
    <name evidence="2" type="ORF">GON26_00990</name>
</gene>
<dbReference type="AlphaFoldDB" id="A0A6I4NMQ9"/>
<evidence type="ECO:0000259" key="1">
    <source>
        <dbReference type="Pfam" id="PF02498"/>
    </source>
</evidence>
<dbReference type="RefSeq" id="WP_160372870.1">
    <property type="nucleotide sequence ID" value="NZ_WSTB01000001.1"/>
</dbReference>
<dbReference type="Proteomes" id="UP000471501">
    <property type="component" value="Unassembled WGS sequence"/>
</dbReference>
<evidence type="ECO:0000313" key="3">
    <source>
        <dbReference type="Proteomes" id="UP000471501"/>
    </source>
</evidence>
<evidence type="ECO:0000313" key="2">
    <source>
        <dbReference type="EMBL" id="MWB92929.1"/>
    </source>
</evidence>
<accession>A0A6I4NMQ9</accession>
<dbReference type="EMBL" id="WSTB01000001">
    <property type="protein sequence ID" value="MWB92929.1"/>
    <property type="molecule type" value="Genomic_DNA"/>
</dbReference>
<organism evidence="2 3">
    <name type="scientific">Flavobacterium hydrocarbonoxydans</name>
    <dbReference type="NCBI Taxonomy" id="2683249"/>
    <lineage>
        <taxon>Bacteria</taxon>
        <taxon>Pseudomonadati</taxon>
        <taxon>Bacteroidota</taxon>
        <taxon>Flavobacteriia</taxon>
        <taxon>Flavobacteriales</taxon>
        <taxon>Flavobacteriaceae</taxon>
        <taxon>Flavobacterium</taxon>
    </lineage>
</organism>
<name>A0A6I4NMQ9_9FLAO</name>
<reference evidence="2 3" key="1">
    <citation type="submission" date="2019-12" db="EMBL/GenBank/DDBJ databases">
        <authorList>
            <person name="Kim Y.S."/>
        </authorList>
    </citation>
    <scope>NUCLEOTIDE SEQUENCE [LARGE SCALE GENOMIC DNA]</scope>
    <source>
        <strain evidence="2 3">GA093</strain>
    </source>
</reference>
<sequence length="289" mass="32649">MKANKSQSKSISIFEKLKKTDKAGNEYWSAKDLAKLLGYSRYSSFIEVLDKAKASCINTGQETALHFKDFSAIKSVESDLQRNGDDAKLSRYGCYLIIQNADPALKPVALGQAYFATQARLQELNQQQKSKNFKIVKERRYFLRKELAKRNLQLAGAARKAGIVTPADYAFFQNHGYRGLYGGLDVKAIREIRGLNPNENILDHMENTELAVNLFRVTQTTEKLKNDKVNDIVEANSIHFAVGLKTRKVIEERISILPEDFPVASTIKLANNKDKELKTRKSSKNKTVL</sequence>
<keyword evidence="3" id="KW-1185">Reference proteome</keyword>
<protein>
    <submittedName>
        <fullName evidence="2">DNA damage-inducible protein D</fullName>
    </submittedName>
</protein>
<dbReference type="NCBIfam" id="NF008573">
    <property type="entry name" value="PRK11525.1"/>
    <property type="match status" value="1"/>
</dbReference>
<dbReference type="InterPro" id="IPR003497">
    <property type="entry name" value="BRO_N_domain"/>
</dbReference>
<feature type="domain" description="Bro-N" evidence="1">
    <location>
        <begin position="23"/>
        <end position="104"/>
    </location>
</feature>
<proteinExistence type="predicted"/>
<dbReference type="Pfam" id="PF02498">
    <property type="entry name" value="Bro-N"/>
    <property type="match status" value="1"/>
</dbReference>